<gene>
    <name evidence="2" type="ORF">ACFPZ3_27565</name>
</gene>
<name>A0ABW1CPG8_9ACTN</name>
<accession>A0ABW1CPG8</accession>
<dbReference type="Pfam" id="PF00248">
    <property type="entry name" value="Aldo_ket_red"/>
    <property type="match status" value="1"/>
</dbReference>
<dbReference type="InterPro" id="IPR023210">
    <property type="entry name" value="NADP_OxRdtase_dom"/>
</dbReference>
<dbReference type="InterPro" id="IPR036812">
    <property type="entry name" value="NAD(P)_OxRdtase_dom_sf"/>
</dbReference>
<sequence length="328" mass="35311">MRYRVIGTDPTTRREVSVLSLGAMRFGTSTDEATSLAILDRYVEAGGTFIDTSNNYAFWANGGQGGESEALLGRWRRSRGVGDEIVIATKLGARPLAPGTSFTDNPEGLSAKVIREQSERSRERLGMDKLGVLYAHIEDPRVPLQDTVEGFADLVAEGAVGLLGVSNHWAWRVERARALAASAGLPGYEVLQYRHSYLRPRTDLPSVFSPDGTPSGVGGDLLTYVREEPGLTLVAYSPLLVGAYTRQDRPLDAEFDHPGTPARLAALREVAEETGATVNQVVLAWLIGGDVQVIPLVGASSVAQLDESLAAVDLDLAPEQRARLDTAR</sequence>
<evidence type="ECO:0000313" key="2">
    <source>
        <dbReference type="EMBL" id="MFC5827634.1"/>
    </source>
</evidence>
<reference evidence="3" key="1">
    <citation type="journal article" date="2019" name="Int. J. Syst. Evol. Microbiol.">
        <title>The Global Catalogue of Microorganisms (GCM) 10K type strain sequencing project: providing services to taxonomists for standard genome sequencing and annotation.</title>
        <authorList>
            <consortium name="The Broad Institute Genomics Platform"/>
            <consortium name="The Broad Institute Genome Sequencing Center for Infectious Disease"/>
            <person name="Wu L."/>
            <person name="Ma J."/>
        </authorList>
    </citation>
    <scope>NUCLEOTIDE SEQUENCE [LARGE SCALE GENOMIC DNA]</scope>
    <source>
        <strain evidence="3">CCUG 53903</strain>
    </source>
</reference>
<organism evidence="2 3">
    <name type="scientific">Nonomuraea insulae</name>
    <dbReference type="NCBI Taxonomy" id="1616787"/>
    <lineage>
        <taxon>Bacteria</taxon>
        <taxon>Bacillati</taxon>
        <taxon>Actinomycetota</taxon>
        <taxon>Actinomycetes</taxon>
        <taxon>Streptosporangiales</taxon>
        <taxon>Streptosporangiaceae</taxon>
        <taxon>Nonomuraea</taxon>
    </lineage>
</organism>
<dbReference type="EMBL" id="JBHSPA010000031">
    <property type="protein sequence ID" value="MFC5827634.1"/>
    <property type="molecule type" value="Genomic_DNA"/>
</dbReference>
<proteinExistence type="predicted"/>
<keyword evidence="3" id="KW-1185">Reference proteome</keyword>
<dbReference type="InterPro" id="IPR050523">
    <property type="entry name" value="AKR_Detox_Biosynth"/>
</dbReference>
<dbReference type="RefSeq" id="WP_379517138.1">
    <property type="nucleotide sequence ID" value="NZ_JBHSPA010000031.1"/>
</dbReference>
<evidence type="ECO:0000259" key="1">
    <source>
        <dbReference type="Pfam" id="PF00248"/>
    </source>
</evidence>
<dbReference type="PANTHER" id="PTHR43364:SF6">
    <property type="entry name" value="OXIDOREDUCTASE-RELATED"/>
    <property type="match status" value="1"/>
</dbReference>
<protein>
    <submittedName>
        <fullName evidence="2">Aldo/keto reductase</fullName>
    </submittedName>
</protein>
<comment type="caution">
    <text evidence="2">The sequence shown here is derived from an EMBL/GenBank/DDBJ whole genome shotgun (WGS) entry which is preliminary data.</text>
</comment>
<evidence type="ECO:0000313" key="3">
    <source>
        <dbReference type="Proteomes" id="UP001596058"/>
    </source>
</evidence>
<dbReference type="SUPFAM" id="SSF51430">
    <property type="entry name" value="NAD(P)-linked oxidoreductase"/>
    <property type="match status" value="1"/>
</dbReference>
<dbReference type="Proteomes" id="UP001596058">
    <property type="component" value="Unassembled WGS sequence"/>
</dbReference>
<dbReference type="Gene3D" id="3.20.20.100">
    <property type="entry name" value="NADP-dependent oxidoreductase domain"/>
    <property type="match status" value="1"/>
</dbReference>
<dbReference type="PANTHER" id="PTHR43364">
    <property type="entry name" value="NADH-SPECIFIC METHYLGLYOXAL REDUCTASE-RELATED"/>
    <property type="match status" value="1"/>
</dbReference>
<feature type="domain" description="NADP-dependent oxidoreductase" evidence="1">
    <location>
        <begin position="19"/>
        <end position="326"/>
    </location>
</feature>